<keyword evidence="3" id="KW-1185">Reference proteome</keyword>
<evidence type="ECO:0000256" key="1">
    <source>
        <dbReference type="SAM" id="SignalP"/>
    </source>
</evidence>
<gene>
    <name evidence="2" type="ORF">MIZ03_3605</name>
</gene>
<accession>A0ABM7MQR9</accession>
<dbReference type="EMBL" id="AP024238">
    <property type="protein sequence ID" value="BCO28695.1"/>
    <property type="molecule type" value="Genomic_DNA"/>
</dbReference>
<keyword evidence="1" id="KW-0732">Signal</keyword>
<evidence type="ECO:0008006" key="4">
    <source>
        <dbReference type="Google" id="ProtNLM"/>
    </source>
</evidence>
<protein>
    <recommendedName>
        <fullName evidence="4">Tle cognate immunity protein 4 C-terminal domain-containing protein</fullName>
    </recommendedName>
</protein>
<dbReference type="Proteomes" id="UP000824366">
    <property type="component" value="Chromosome"/>
</dbReference>
<feature type="signal peptide" evidence="1">
    <location>
        <begin position="1"/>
        <end position="38"/>
    </location>
</feature>
<organism evidence="2 3">
    <name type="scientific">Rhodoferax lithotrophicus</name>
    <dbReference type="NCBI Taxonomy" id="2798804"/>
    <lineage>
        <taxon>Bacteria</taxon>
        <taxon>Pseudomonadati</taxon>
        <taxon>Pseudomonadota</taxon>
        <taxon>Betaproteobacteria</taxon>
        <taxon>Burkholderiales</taxon>
        <taxon>Comamonadaceae</taxon>
        <taxon>Rhodoferax</taxon>
    </lineage>
</organism>
<proteinExistence type="predicted"/>
<reference evidence="2 3" key="1">
    <citation type="journal article" date="2021" name="Microbiol. Spectr.">
        <title>A Single Bacterium Capable of Oxidation and Reduction of Iron at Circumneutral pH.</title>
        <authorList>
            <person name="Kato S."/>
            <person name="Ohkuma M."/>
        </authorList>
    </citation>
    <scope>NUCLEOTIDE SEQUENCE [LARGE SCALE GENOMIC DNA]</scope>
    <source>
        <strain evidence="2 3">MIZ03</strain>
    </source>
</reference>
<name>A0ABM7MQR9_9BURK</name>
<evidence type="ECO:0000313" key="3">
    <source>
        <dbReference type="Proteomes" id="UP000824366"/>
    </source>
</evidence>
<sequence>MVYGLNSFFTPEETQLKRSLYALSLSISLLLPSFSSLAAEEVALKEEVANVPNFPKEKLPLKKVALSSVNVRVGVHLERLTLISGEGNTEKKVLAGVMAGAFSLLGAGRGTDFAEKEPLEDHLTSADAQKIADDIAKLITDAVSANGLELVPPEQITPTPAYAAVEGESKITTDTENVKGNMFKPSYFFGYQQVPVLGYKFRKKQTIFFGVPSDNASTRVREASGVPLTLAWSVSVVNDRKVMRIRELSLSCYGQGPGPLSDGDDKIWATVAVDPDTLSVPSGESHQNLAYWATLSPKVSTATHSMMKRMTEKFASVSP</sequence>
<feature type="chain" id="PRO_5046531498" description="Tle cognate immunity protein 4 C-terminal domain-containing protein" evidence="1">
    <location>
        <begin position="39"/>
        <end position="319"/>
    </location>
</feature>
<evidence type="ECO:0000313" key="2">
    <source>
        <dbReference type="EMBL" id="BCO28695.1"/>
    </source>
</evidence>